<dbReference type="GO" id="GO:0003677">
    <property type="term" value="F:DNA binding"/>
    <property type="evidence" value="ECO:0007669"/>
    <property type="project" value="InterPro"/>
</dbReference>
<evidence type="ECO:0000259" key="1">
    <source>
        <dbReference type="Pfam" id="PF12728"/>
    </source>
</evidence>
<dbReference type="Gene3D" id="1.10.1660.10">
    <property type="match status" value="1"/>
</dbReference>
<dbReference type="AlphaFoldDB" id="A0A2M8EMU5"/>
<gene>
    <name evidence="2" type="ORF">CO058_00155</name>
</gene>
<dbReference type="InterPro" id="IPR041657">
    <property type="entry name" value="HTH_17"/>
</dbReference>
<proteinExistence type="predicted"/>
<dbReference type="NCBIfam" id="TIGR01764">
    <property type="entry name" value="excise"/>
    <property type="match status" value="1"/>
</dbReference>
<comment type="caution">
    <text evidence="2">The sequence shown here is derived from an EMBL/GenBank/DDBJ whole genome shotgun (WGS) entry which is preliminary data.</text>
</comment>
<feature type="domain" description="Helix-turn-helix" evidence="1">
    <location>
        <begin position="9"/>
        <end position="58"/>
    </location>
</feature>
<reference evidence="3" key="1">
    <citation type="submission" date="2017-09" db="EMBL/GenBank/DDBJ databases">
        <title>Depth-based differentiation of microbial function through sediment-hosted aquifers and enrichment of novel symbionts in the deep terrestrial subsurface.</title>
        <authorList>
            <person name="Probst A.J."/>
            <person name="Ladd B."/>
            <person name="Jarett J.K."/>
            <person name="Geller-Mcgrath D.E."/>
            <person name="Sieber C.M.K."/>
            <person name="Emerson J.B."/>
            <person name="Anantharaman K."/>
            <person name="Thomas B.C."/>
            <person name="Malmstrom R."/>
            <person name="Stieglmeier M."/>
            <person name="Klingl A."/>
            <person name="Woyke T."/>
            <person name="Ryan C.M."/>
            <person name="Banfield J.F."/>
        </authorList>
    </citation>
    <scope>NUCLEOTIDE SEQUENCE [LARGE SCALE GENOMIC DNA]</scope>
</reference>
<name>A0A2M8EMU5_UNCKA</name>
<dbReference type="EMBL" id="PFSJ01000003">
    <property type="protein sequence ID" value="PJC24031.1"/>
    <property type="molecule type" value="Genomic_DNA"/>
</dbReference>
<evidence type="ECO:0000313" key="3">
    <source>
        <dbReference type="Proteomes" id="UP000229756"/>
    </source>
</evidence>
<dbReference type="InterPro" id="IPR010093">
    <property type="entry name" value="SinI_DNA-bd"/>
</dbReference>
<dbReference type="Pfam" id="PF12728">
    <property type="entry name" value="HTH_17"/>
    <property type="match status" value="1"/>
</dbReference>
<dbReference type="Proteomes" id="UP000229756">
    <property type="component" value="Unassembled WGS sequence"/>
</dbReference>
<evidence type="ECO:0000313" key="2">
    <source>
        <dbReference type="EMBL" id="PJC24031.1"/>
    </source>
</evidence>
<accession>A0A2M8EMU5</accession>
<dbReference type="SUPFAM" id="SSF46955">
    <property type="entry name" value="Putative DNA-binding domain"/>
    <property type="match status" value="1"/>
</dbReference>
<protein>
    <recommendedName>
        <fullName evidence="1">Helix-turn-helix domain-containing protein</fullName>
    </recommendedName>
</protein>
<dbReference type="InterPro" id="IPR009061">
    <property type="entry name" value="DNA-bd_dom_put_sf"/>
</dbReference>
<organism evidence="2 3">
    <name type="scientific">candidate division WWE3 bacterium CG_4_9_14_0_2_um_filter_35_11</name>
    <dbReference type="NCBI Taxonomy" id="1975077"/>
    <lineage>
        <taxon>Bacteria</taxon>
        <taxon>Katanobacteria</taxon>
    </lineage>
</organism>
<sequence length="318" mass="35805">MSIELKDKLYTSTQVADILGVSLRTLYRYMEDGKIQSMRTASGRHRFTKDQILDFLNAGGFGGANPTVGNLDSVSANQNKNVEIDNDVFTSPSVSTTRYISTSNKVSEVPEVPGMDWLKEDKPFQSQDLRGPTFNEIDTRPVAPEAAQVTTNSNSFSSQIMSTEVSQSSTVIDNPVIEAKNESLDLNDVNVRYYKSDYSDLIELARKVKDTAMSRDLEYAFTLFAGLSLHFSIKPFTKLHFYANPEDMQIWKSELRLTPVQNREDSNIGVLVNTDIVFVPSKEIGSFKVVDDKVLMRDLANRNEEDLVKQFRQHLMSA</sequence>